<accession>A0A380T4V8</accession>
<dbReference type="RefSeq" id="WP_233673341.1">
    <property type="nucleotide sequence ID" value="NZ_CBCSFG010000005.1"/>
</dbReference>
<evidence type="ECO:0000313" key="4">
    <source>
        <dbReference type="EMBL" id="SUQ64854.1"/>
    </source>
</evidence>
<protein>
    <submittedName>
        <fullName evidence="4">Putative tail fiber protein</fullName>
    </submittedName>
</protein>
<dbReference type="AlphaFoldDB" id="A0A380T4V8"/>
<evidence type="ECO:0000259" key="2">
    <source>
        <dbReference type="Pfam" id="PF12571"/>
    </source>
</evidence>
<dbReference type="EMBL" id="UIDD01000010">
    <property type="protein sequence ID" value="SUQ64854.1"/>
    <property type="molecule type" value="Genomic_DNA"/>
</dbReference>
<dbReference type="InterPro" id="IPR054075">
    <property type="entry name" value="Gp53-like_C"/>
</dbReference>
<keyword evidence="5" id="KW-1185">Reference proteome</keyword>
<feature type="domain" description="Phage tail fibre protein N-terminal" evidence="2">
    <location>
        <begin position="6"/>
        <end position="152"/>
    </location>
</feature>
<feature type="compositionally biased region" description="Basic and acidic residues" evidence="1">
    <location>
        <begin position="429"/>
        <end position="439"/>
    </location>
</feature>
<evidence type="ECO:0000256" key="1">
    <source>
        <dbReference type="SAM" id="MobiDB-lite"/>
    </source>
</evidence>
<dbReference type="Gene3D" id="2.60.40.3940">
    <property type="match status" value="1"/>
</dbReference>
<name>A0A380T4V8_9PSED</name>
<gene>
    <name evidence="4" type="ORF">CCOS864_04324</name>
</gene>
<dbReference type="PANTHER" id="PTHR35191">
    <property type="entry name" value="PROPHAGE SIDE TAIL FIBER PROTEIN HOMOLOG STFQ-RELATED"/>
    <property type="match status" value="1"/>
</dbReference>
<evidence type="ECO:0000259" key="3">
    <source>
        <dbReference type="Pfam" id="PF21882"/>
    </source>
</evidence>
<dbReference type="PANTHER" id="PTHR35191:SF1">
    <property type="entry name" value="PROPHAGE SIDE TAIL FIBER PROTEIN HOMOLOG STFQ-RELATED"/>
    <property type="match status" value="1"/>
</dbReference>
<dbReference type="InterPro" id="IPR051934">
    <property type="entry name" value="Phage_Tail_Fiber_Structural"/>
</dbReference>
<proteinExistence type="predicted"/>
<dbReference type="Pfam" id="PF12571">
    <property type="entry name" value="Phage_tail_fib"/>
    <property type="match status" value="1"/>
</dbReference>
<reference evidence="5" key="1">
    <citation type="submission" date="2018-07" db="EMBL/GenBank/DDBJ databases">
        <authorList>
            <person name="Blom J."/>
        </authorList>
    </citation>
    <scope>NUCLEOTIDE SEQUENCE [LARGE SCALE GENOMIC DNA]</scope>
    <source>
        <strain evidence="5">CCOS 864</strain>
    </source>
</reference>
<dbReference type="InterPro" id="IPR022225">
    <property type="entry name" value="Phage_tail_fibre_N"/>
</dbReference>
<feature type="domain" description="Putative tail fiber protein gp53-like C-terminal" evidence="3">
    <location>
        <begin position="701"/>
        <end position="782"/>
    </location>
</feature>
<dbReference type="Proteomes" id="UP000255177">
    <property type="component" value="Unassembled WGS sequence"/>
</dbReference>
<evidence type="ECO:0000313" key="5">
    <source>
        <dbReference type="Proteomes" id="UP000255177"/>
    </source>
</evidence>
<sequence>MTDQNSQFFAILTAIGEAKQANADALGVPWTFAQMGVGDANGTDPTPSRTQTRLINERRRAPLNQVKVDPANASIVIAEQVIPPDVGGWWIREIGLYDADGDLVAVANCAPSFKPLLTQGSGKTQVVRMNFIVTSAANVTLKIDPAVVLATREFVELRLSEEIGKLDSKNSVRAATTGPIDLGGLPVLDGIAIRAGDRVLVKDQVQARENGIYVAGTGAWVRAHDANGDGDVTPGLTVMVEQGIKLADTQWVLVTDAPIVLGSTALQFQNLTPGYNGVTARNTSGQITAGDAGKMFYFYGNATDQVLTLPHASELHQGAKLNLQNMGSVPVELFPAEGEKIWVGGSNSLPSLTMHPCTELELVRVHPTEWFAQGTGTVYRMRNLPTVPTGSNDGRLASTGFVQQELSAERGSAAPLMDGAAIAGVSTKKSREDHRHPTDSTRAPVDSPIFTGTPRAPTAAAGATGNQIATLDFCRLLVAALVDSAPTALDTLNELAAALGNDPNFATTMLNQLATKANRSSTLAGYGITDAIPNRNPLAGGSLDVHGGQFAFLTSLFESTIAQNAYYDGASWVRHDPSKSSVALVAAGGYAGVRRWPAGAPVGDAGVSHEVVDFGMQATEPEIDAGTTSLKWISVAGVARFVARTVKQATEALAGLARIGTQAEVNAGTDDTLIVTPKKLRFGVAYSLTQNGYIALPYWLGGFIFQWGYVYESQGSTDYRNFTIPFPNNAFGMNITIEAATTGGHAGSYGHVVQVVNRNAFLWSVGGSLGGAGYGYYWAWGN</sequence>
<feature type="region of interest" description="Disordered" evidence="1">
    <location>
        <begin position="425"/>
        <end position="450"/>
    </location>
</feature>
<organism evidence="4 5">
    <name type="scientific">Pseudomonas wadenswilerensis</name>
    <dbReference type="NCBI Taxonomy" id="1785161"/>
    <lineage>
        <taxon>Bacteria</taxon>
        <taxon>Pseudomonadati</taxon>
        <taxon>Pseudomonadota</taxon>
        <taxon>Gammaproteobacteria</taxon>
        <taxon>Pseudomonadales</taxon>
        <taxon>Pseudomonadaceae</taxon>
        <taxon>Pseudomonas</taxon>
    </lineage>
</organism>
<dbReference type="Pfam" id="PF21882">
    <property type="entry name" value="Gp53-like_C"/>
    <property type="match status" value="1"/>
</dbReference>